<dbReference type="Pfam" id="PF04430">
    <property type="entry name" value="DUF498"/>
    <property type="match status" value="1"/>
</dbReference>
<dbReference type="SUPFAM" id="SSF64076">
    <property type="entry name" value="MTH938-like"/>
    <property type="match status" value="1"/>
</dbReference>
<dbReference type="OrthoDB" id="9800373at2"/>
<gene>
    <name evidence="1" type="ORF">B9Z37_00955</name>
</gene>
<keyword evidence="2" id="KW-1185">Reference proteome</keyword>
<comment type="caution">
    <text evidence="1">The sequence shown here is derived from an EMBL/GenBank/DDBJ whole genome shotgun (WGS) entry which is preliminary data.</text>
</comment>
<name>A0A315EBT3_9BURK</name>
<dbReference type="InterPro" id="IPR036748">
    <property type="entry name" value="MTH938-like_sf"/>
</dbReference>
<accession>A0A315EBT3</accession>
<evidence type="ECO:0000313" key="2">
    <source>
        <dbReference type="Proteomes" id="UP000250790"/>
    </source>
</evidence>
<dbReference type="Gene3D" id="3.40.1230.10">
    <property type="entry name" value="MTH938-like"/>
    <property type="match status" value="1"/>
</dbReference>
<dbReference type="PANTHER" id="PTHR21192">
    <property type="entry name" value="NUCLEAR PROTEIN E3-3"/>
    <property type="match status" value="1"/>
</dbReference>
<dbReference type="InterPro" id="IPR007523">
    <property type="entry name" value="NDUFAF3/AAMDC"/>
</dbReference>
<dbReference type="EMBL" id="NESN01000001">
    <property type="protein sequence ID" value="PUE55193.1"/>
    <property type="molecule type" value="Genomic_DNA"/>
</dbReference>
<dbReference type="CDD" id="cd05560">
    <property type="entry name" value="Xcc1710_like"/>
    <property type="match status" value="1"/>
</dbReference>
<protein>
    <recommendedName>
        <fullName evidence="3">Xcc1710-like domain-containing protein</fullName>
    </recommendedName>
</protein>
<organism evidence="1 2">
    <name type="scientific">Limnohabitans parvus II-B4</name>
    <dbReference type="NCBI Taxonomy" id="1293052"/>
    <lineage>
        <taxon>Bacteria</taxon>
        <taxon>Pseudomonadati</taxon>
        <taxon>Pseudomonadota</taxon>
        <taxon>Betaproteobacteria</taxon>
        <taxon>Burkholderiales</taxon>
        <taxon>Comamonadaceae</taxon>
        <taxon>Limnohabitans</taxon>
    </lineage>
</organism>
<dbReference type="RefSeq" id="WP_108311196.1">
    <property type="nucleotide sequence ID" value="NZ_NESN01000001.1"/>
</dbReference>
<sequence length="125" mass="13750">MKLQPDKSNNLTINAYGQGWIEVNGQKFDHSLIVSSLPGAAPNAWEVSRFEELKPENFETLALSGAELVIFGSGPRLRFPQPGWLRPLIERGIGLETMDTPAACRTYNILASEGRKVVVALLQEA</sequence>
<proteinExistence type="predicted"/>
<evidence type="ECO:0000313" key="1">
    <source>
        <dbReference type="EMBL" id="PUE55193.1"/>
    </source>
</evidence>
<dbReference type="AlphaFoldDB" id="A0A315EBT3"/>
<dbReference type="PANTHER" id="PTHR21192:SF2">
    <property type="entry name" value="NADH DEHYDROGENASE [UBIQUINONE] 1 ALPHA SUBCOMPLEX ASSEMBLY FACTOR 3"/>
    <property type="match status" value="1"/>
</dbReference>
<evidence type="ECO:0008006" key="3">
    <source>
        <dbReference type="Google" id="ProtNLM"/>
    </source>
</evidence>
<dbReference type="Proteomes" id="UP000250790">
    <property type="component" value="Unassembled WGS sequence"/>
</dbReference>
<reference evidence="1 2" key="1">
    <citation type="submission" date="2017-04" db="EMBL/GenBank/DDBJ databases">
        <title>Unexpected and diverse lifestyles within the genus Limnohabitans.</title>
        <authorList>
            <person name="Kasalicky V."/>
            <person name="Mehrshad M."/>
            <person name="Andrei S.-A."/>
            <person name="Salcher M."/>
            <person name="Kratochvilova H."/>
            <person name="Simek K."/>
            <person name="Ghai R."/>
        </authorList>
    </citation>
    <scope>NUCLEOTIDE SEQUENCE [LARGE SCALE GENOMIC DNA]</scope>
    <source>
        <strain evidence="1 2">II-B4</strain>
    </source>
</reference>